<comment type="caution">
    <text evidence="1">The sequence shown here is derived from an EMBL/GenBank/DDBJ whole genome shotgun (WGS) entry which is preliminary data.</text>
</comment>
<evidence type="ECO:0000313" key="1">
    <source>
        <dbReference type="EMBL" id="KAA6389401.1"/>
    </source>
</evidence>
<sequence length="255" mass="28904">MLNVCSTTTLCRKFNLHLDTDEGRRLRAPIIRSGQQWSLVTRNSTIACVETNIGTMNSRLSQPARRPILRNCDGTRTTDSVASDVCVNPDYISMLLATTRTMTQIQYLFQGFGLYSGKQQFLGFPQLGLFQLAQPSPCYSIQLYRQPSITEGLRQFMQNSPIFGMQYTQSNLLVSLILSSVGYLAFKSSFQNQNSEQLNQQYYQLPIIRPPTLVQQKNQDQEPRYVNGKLIDSHGTALKAGIAQDQQQLWNKQCT</sequence>
<dbReference type="AlphaFoldDB" id="A0A5J4W3B2"/>
<dbReference type="EMBL" id="SNRW01003602">
    <property type="protein sequence ID" value="KAA6389401.1"/>
    <property type="molecule type" value="Genomic_DNA"/>
</dbReference>
<dbReference type="Proteomes" id="UP000324800">
    <property type="component" value="Unassembled WGS sequence"/>
</dbReference>
<gene>
    <name evidence="1" type="ORF">EZS28_015074</name>
</gene>
<reference evidence="1 2" key="1">
    <citation type="submission" date="2019-03" db="EMBL/GenBank/DDBJ databases">
        <title>Single cell metagenomics reveals metabolic interactions within the superorganism composed of flagellate Streblomastix strix and complex community of Bacteroidetes bacteria on its surface.</title>
        <authorList>
            <person name="Treitli S.C."/>
            <person name="Kolisko M."/>
            <person name="Husnik F."/>
            <person name="Keeling P."/>
            <person name="Hampl V."/>
        </authorList>
    </citation>
    <scope>NUCLEOTIDE SEQUENCE [LARGE SCALE GENOMIC DNA]</scope>
    <source>
        <strain evidence="1">ST1C</strain>
    </source>
</reference>
<name>A0A5J4W3B2_9EUKA</name>
<organism evidence="1 2">
    <name type="scientific">Streblomastix strix</name>
    <dbReference type="NCBI Taxonomy" id="222440"/>
    <lineage>
        <taxon>Eukaryota</taxon>
        <taxon>Metamonada</taxon>
        <taxon>Preaxostyla</taxon>
        <taxon>Oxymonadida</taxon>
        <taxon>Streblomastigidae</taxon>
        <taxon>Streblomastix</taxon>
    </lineage>
</organism>
<evidence type="ECO:0000313" key="2">
    <source>
        <dbReference type="Proteomes" id="UP000324800"/>
    </source>
</evidence>
<protein>
    <submittedName>
        <fullName evidence="1">Uncharacterized protein</fullName>
    </submittedName>
</protein>
<proteinExistence type="predicted"/>
<accession>A0A5J4W3B2</accession>